<feature type="compositionally biased region" description="Basic and acidic residues" evidence="4">
    <location>
        <begin position="1530"/>
        <end position="1548"/>
    </location>
</feature>
<dbReference type="InterPro" id="IPR050628">
    <property type="entry name" value="SNF2_RAD54_helicase_TF"/>
</dbReference>
<dbReference type="OrthoDB" id="2801544at2759"/>
<dbReference type="PANTHER" id="PTHR45626">
    <property type="entry name" value="TRANSCRIPTION TERMINATION FACTOR 2-RELATED"/>
    <property type="match status" value="1"/>
</dbReference>
<dbReference type="GeneID" id="25974581"/>
<dbReference type="Gene3D" id="3.40.50.300">
    <property type="entry name" value="P-loop containing nucleotide triphosphate hydrolases"/>
    <property type="match status" value="1"/>
</dbReference>
<dbReference type="STRING" id="655863.F0XE06"/>
<dbReference type="GO" id="GO:0016787">
    <property type="term" value="F:hydrolase activity"/>
    <property type="evidence" value="ECO:0007669"/>
    <property type="project" value="UniProtKB-KW"/>
</dbReference>
<dbReference type="InterPro" id="IPR019193">
    <property type="entry name" value="UBQ-conj_enz_E2-bd_prot"/>
</dbReference>
<dbReference type="Proteomes" id="UP000007796">
    <property type="component" value="Unassembled WGS sequence"/>
</dbReference>
<evidence type="ECO:0000313" key="6">
    <source>
        <dbReference type="EMBL" id="EFX04749.1"/>
    </source>
</evidence>
<dbReference type="GO" id="GO:0008094">
    <property type="term" value="F:ATP-dependent activity, acting on DNA"/>
    <property type="evidence" value="ECO:0007669"/>
    <property type="project" value="TreeGrafter"/>
</dbReference>
<dbReference type="Pfam" id="PF00271">
    <property type="entry name" value="Helicase_C"/>
    <property type="match status" value="1"/>
</dbReference>
<dbReference type="InterPro" id="IPR049730">
    <property type="entry name" value="SNF2/RAD54-like_C"/>
</dbReference>
<dbReference type="GO" id="GO:0005634">
    <property type="term" value="C:nucleus"/>
    <property type="evidence" value="ECO:0007669"/>
    <property type="project" value="TreeGrafter"/>
</dbReference>
<dbReference type="SMART" id="SM00487">
    <property type="entry name" value="DEXDc"/>
    <property type="match status" value="1"/>
</dbReference>
<dbReference type="Pfam" id="PF09814">
    <property type="entry name" value="HECT_2"/>
    <property type="match status" value="1"/>
</dbReference>
<protein>
    <submittedName>
        <fullName evidence="6">Snf2 family helicase</fullName>
    </submittedName>
</protein>
<evidence type="ECO:0000256" key="2">
    <source>
        <dbReference type="ARBA" id="ARBA00022801"/>
    </source>
</evidence>
<feature type="domain" description="Helicase C-terminal" evidence="5">
    <location>
        <begin position="1343"/>
        <end position="1501"/>
    </location>
</feature>
<accession>F0XE06</accession>
<keyword evidence="1" id="KW-0547">Nucleotide-binding</keyword>
<dbReference type="InterPro" id="IPR027417">
    <property type="entry name" value="P-loop_NTPase"/>
</dbReference>
<keyword evidence="2" id="KW-0378">Hydrolase</keyword>
<dbReference type="GO" id="GO:0005524">
    <property type="term" value="F:ATP binding"/>
    <property type="evidence" value="ECO:0007669"/>
    <property type="project" value="UniProtKB-KW"/>
</dbReference>
<feature type="region of interest" description="Disordered" evidence="4">
    <location>
        <begin position="1250"/>
        <end position="1311"/>
    </location>
</feature>
<sequence length="1567" mass="173142">MAASPIQIYAELLPNIRQVSVSVTLPSAVDASTVTEVLPDGVTLRIRHGNLVQELRLPGPVVAAGSRLAIPQPKSQDGLKYASWRLPLVGRALNGHNAAASAAAVNDLAPWSARDLRTGMPVACRSCRSAVVAGENIGVWKDLPSDNWAEMMEFWHCHKPDHQPANGSSNGSGDAHEHGKATNKDLEARGYGANSTISAQAGVGFVDLIALVFAESDCGGIVYSESTFEKGSSDRKSIEIEPAHGKSLFQSLNIFCASCRVQIGYFNFRMLSVTLFKWQVHCDTEATLQPALSECLAATLMATISRSGSSKSLIMPIYDMLPLAGLTSEERAFAAQTLYVWVLNSNIRAEADAILEKLNSDVQEINLPEGSIQAIIGELEDSNTSVRPVGVTALRGMADAVRLDKYIPAGCLVLSANGLTAQDRSIWDAAMSGNTWKLVAHPGSIPPEPGPCLKIPQRMLFLDLEPWIPLMEPISNRWIWVSFKASEDSADHIICRVYVLPNDVYRRLVSRSGLHLRKYLVALMNELDYSPGTWSGQWRSDHSATTLAQGPDAGSVVDDDMEMTLLQMFNSISSPKPQPDLIGDGVNQHVMDSLVTSKIRGLKSKLYGYQSRSAAVMLQRELCPGRTIDPRLLQMRDQHGQTWFYDDVTGDVLRNPRYYDNVSGGILAEEMGTGKTLICLSLILATRAFPAEMPELSRGNIDGSGGTGVRRPKIGSLADMAAAVIAKQSVPWKFYLEETDDSVPEHYQNCIDVIKRNPAHYMPDHFKFGRDACRIPRRSTLPPPMPELVYLSSCSLVIVPANLVRQWQQEIDKHTEGLKVLVVSGKVPVPDVADILEADILLFSIPRFEKLERDRRVTGNGVVFKSPLASVHFKRVIVDEGHRLGNSRMGAKSNVLLVLELLQASARWIVTGTPSTGLFGVDDTMPGTPSSKTNETEETVKKAEMAGSNKLGASSHQQERKDLERIGAMASLYLKVRPWANSANERGDTPADWAIYVMQPKHSSRSSGRKNCLRSTLDSLIIRHRKSEVGDLLPPVVEKIVLLDGSYQDRLCLNLFSMMIVFNAVQSQRADQDYLFHPRQRSALLQLVNNTRQSTFFGGYFYSTTEIARAVQTAEKFLADSKVAISAKDEKMLREAIAFGLMAKDNKFKRLVDEFHEVPVYVRDFPGVDQAGGQLADAWSIDAGDDEAAKNETEGSESTRMTCTAAPLIRALQQFLRPCIDAPHSLEVMFKDGRFVRKGQEVRERIRVQRAEARQGQQAEDQQNHQDSRSRSRTKVTPKLAGDTGLGDDGGNSLKRRGGLITPSVPEMDPKMSNAISTPMIAEIAEPLARAQIVSTASAKLSYLLDAIVRHQETEQIIVFYDSENVAFYLAEHLEMLQVHHLIYARGITAERRAQYVETFNGNARFRVLLMDLSQAAFGLDMRSASRIYFIGPVLNPQVEAQAIGRVRRISQQRQVSVETLVLRDSVEELIVERRRSMTQAEHRTMKTILDDRPIFEWILHAGFGRVEDPDEGLVGVTKSNAAAASKSTPTEKRELPIDEKTEPERPPAKKKARLSGVQVRFVNSPE</sequence>
<evidence type="ECO:0000256" key="3">
    <source>
        <dbReference type="ARBA" id="ARBA00022840"/>
    </source>
</evidence>
<feature type="region of interest" description="Disordered" evidence="4">
    <location>
        <begin position="920"/>
        <end position="939"/>
    </location>
</feature>
<keyword evidence="7" id="KW-1185">Reference proteome</keyword>
<feature type="region of interest" description="Disordered" evidence="4">
    <location>
        <begin position="1182"/>
        <end position="1201"/>
    </location>
</feature>
<dbReference type="InterPro" id="IPR001650">
    <property type="entry name" value="Helicase_C-like"/>
</dbReference>
<dbReference type="HOGENOM" id="CLU_003233_1_0_1"/>
<dbReference type="InterPro" id="IPR000330">
    <property type="entry name" value="SNF2_N"/>
</dbReference>
<evidence type="ECO:0000259" key="5">
    <source>
        <dbReference type="PROSITE" id="PS51194"/>
    </source>
</evidence>
<feature type="region of interest" description="Disordered" evidence="4">
    <location>
        <begin position="159"/>
        <end position="182"/>
    </location>
</feature>
<proteinExistence type="predicted"/>
<dbReference type="eggNOG" id="KOG1001">
    <property type="taxonomic scope" value="Eukaryota"/>
</dbReference>
<keyword evidence="6" id="KW-0347">Helicase</keyword>
<dbReference type="InterPro" id="IPR038718">
    <property type="entry name" value="SNF2-like_sf"/>
</dbReference>
<feature type="region of interest" description="Disordered" evidence="4">
    <location>
        <begin position="1518"/>
        <end position="1567"/>
    </location>
</feature>
<evidence type="ECO:0000313" key="7">
    <source>
        <dbReference type="Proteomes" id="UP000007796"/>
    </source>
</evidence>
<dbReference type="PANTHER" id="PTHR45626:SF51">
    <property type="entry name" value="SNF2-RELATED DOMAIN-CONTAINING PROTEIN"/>
    <property type="match status" value="1"/>
</dbReference>
<dbReference type="Gene3D" id="3.40.50.10810">
    <property type="entry name" value="Tandem AAA-ATPase domain"/>
    <property type="match status" value="2"/>
</dbReference>
<organism evidence="7">
    <name type="scientific">Grosmannia clavigera (strain kw1407 / UAMH 11150)</name>
    <name type="common">Blue stain fungus</name>
    <name type="synonym">Graphiocladiella clavigera</name>
    <dbReference type="NCBI Taxonomy" id="655863"/>
    <lineage>
        <taxon>Eukaryota</taxon>
        <taxon>Fungi</taxon>
        <taxon>Dikarya</taxon>
        <taxon>Ascomycota</taxon>
        <taxon>Pezizomycotina</taxon>
        <taxon>Sordariomycetes</taxon>
        <taxon>Sordariomycetidae</taxon>
        <taxon>Ophiostomatales</taxon>
        <taxon>Ophiostomataceae</taxon>
        <taxon>Leptographium</taxon>
    </lineage>
</organism>
<dbReference type="CDD" id="cd18793">
    <property type="entry name" value="SF2_C_SNF"/>
    <property type="match status" value="1"/>
</dbReference>
<dbReference type="eggNOG" id="KOG4784">
    <property type="taxonomic scope" value="Eukaryota"/>
</dbReference>
<evidence type="ECO:0000256" key="1">
    <source>
        <dbReference type="ARBA" id="ARBA00022741"/>
    </source>
</evidence>
<dbReference type="InParanoid" id="F0XE06"/>
<reference evidence="6 7" key="1">
    <citation type="journal article" date="2011" name="Proc. Natl. Acad. Sci. U.S.A.">
        <title>Genome and transcriptome analyses of the mountain pine beetle-fungal symbiont Grosmannia clavigera, a lodgepole pine pathogen.</title>
        <authorList>
            <person name="DiGuistini S."/>
            <person name="Wang Y."/>
            <person name="Liao N.Y."/>
            <person name="Taylor G."/>
            <person name="Tanguay P."/>
            <person name="Feau N."/>
            <person name="Henrissat B."/>
            <person name="Chan S.K."/>
            <person name="Hesse-Orce U."/>
            <person name="Alamouti S.M."/>
            <person name="Tsui C.K.M."/>
            <person name="Docking R.T."/>
            <person name="Levasseur A."/>
            <person name="Haridas S."/>
            <person name="Robertson G."/>
            <person name="Birol I."/>
            <person name="Holt R.A."/>
            <person name="Marra M.A."/>
            <person name="Hamelin R.C."/>
            <person name="Hirst M."/>
            <person name="Jones S.J.M."/>
            <person name="Bohlmann J."/>
            <person name="Breuil C."/>
        </authorList>
    </citation>
    <scope>NUCLEOTIDE SEQUENCE [LARGE SCALE GENOMIC DNA]</scope>
    <source>
        <strain evidence="7">kw1407 / UAMH 11150</strain>
    </source>
</reference>
<feature type="compositionally biased region" description="Polar residues" evidence="4">
    <location>
        <begin position="1518"/>
        <end position="1529"/>
    </location>
</feature>
<dbReference type="GO" id="GO:0004386">
    <property type="term" value="F:helicase activity"/>
    <property type="evidence" value="ECO:0007669"/>
    <property type="project" value="UniProtKB-KW"/>
</dbReference>
<gene>
    <name evidence="6" type="ORF">CMQ_1677</name>
</gene>
<keyword evidence="3" id="KW-0067">ATP-binding</keyword>
<dbReference type="PROSITE" id="PS51194">
    <property type="entry name" value="HELICASE_CTER"/>
    <property type="match status" value="1"/>
</dbReference>
<dbReference type="EMBL" id="GL629765">
    <property type="protein sequence ID" value="EFX04749.1"/>
    <property type="molecule type" value="Genomic_DNA"/>
</dbReference>
<dbReference type="GO" id="GO:0006281">
    <property type="term" value="P:DNA repair"/>
    <property type="evidence" value="ECO:0007669"/>
    <property type="project" value="TreeGrafter"/>
</dbReference>
<dbReference type="InterPro" id="IPR014001">
    <property type="entry name" value="Helicase_ATP-bd"/>
</dbReference>
<evidence type="ECO:0000256" key="4">
    <source>
        <dbReference type="SAM" id="MobiDB-lite"/>
    </source>
</evidence>
<name>F0XE06_GROCL</name>
<dbReference type="Pfam" id="PF00176">
    <property type="entry name" value="SNF2-rel_dom"/>
    <property type="match status" value="1"/>
</dbReference>
<dbReference type="RefSeq" id="XP_014174231.1">
    <property type="nucleotide sequence ID" value="XM_014318756.1"/>
</dbReference>
<dbReference type="eggNOG" id="KOG1002">
    <property type="taxonomic scope" value="Eukaryota"/>
</dbReference>
<dbReference type="SUPFAM" id="SSF52540">
    <property type="entry name" value="P-loop containing nucleoside triphosphate hydrolases"/>
    <property type="match status" value="2"/>
</dbReference>